<dbReference type="InterPro" id="IPR058154">
    <property type="entry name" value="Bxb1_TTP-like"/>
</dbReference>
<proteinExistence type="predicted"/>
<sequence>MSAVDGDLIKFAPNGRVLTAAAKTPLPTIPATVATAFDDSTPIAGWTDLGYVTEEGVTITPTLTTSAFNVWQSQAAAKVTVTAAGLNFQFALAQFDKESTELFFGGTWGAPTAGITKMSLPSNPALREKAFLILWGDLDDVNGLYVPRAMISDRDGLSIGKTDPSILNMTFESLDHSGNLADIITTADMGTA</sequence>
<gene>
    <name evidence="1" type="ORF">ACFFRN_20695</name>
</gene>
<keyword evidence="2" id="KW-1185">Reference proteome</keyword>
<dbReference type="RefSeq" id="WP_346128965.1">
    <property type="nucleotide sequence ID" value="NZ_BAAAXC010000015.1"/>
</dbReference>
<name>A0ABV5Q2P2_9ACTN</name>
<evidence type="ECO:0008006" key="3">
    <source>
        <dbReference type="Google" id="ProtNLM"/>
    </source>
</evidence>
<organism evidence="1 2">
    <name type="scientific">Nonomuraea roseola</name>
    <dbReference type="NCBI Taxonomy" id="46179"/>
    <lineage>
        <taxon>Bacteria</taxon>
        <taxon>Bacillati</taxon>
        <taxon>Actinomycetota</taxon>
        <taxon>Actinomycetes</taxon>
        <taxon>Streptosporangiales</taxon>
        <taxon>Streptosporangiaceae</taxon>
        <taxon>Nonomuraea</taxon>
    </lineage>
</organism>
<dbReference type="Proteomes" id="UP001589646">
    <property type="component" value="Unassembled WGS sequence"/>
</dbReference>
<dbReference type="Pfam" id="PF25681">
    <property type="entry name" value="Phage_TTP_17"/>
    <property type="match status" value="1"/>
</dbReference>
<reference evidence="1 2" key="1">
    <citation type="submission" date="2024-09" db="EMBL/GenBank/DDBJ databases">
        <authorList>
            <person name="Sun Q."/>
            <person name="Mori K."/>
        </authorList>
    </citation>
    <scope>NUCLEOTIDE SEQUENCE [LARGE SCALE GENOMIC DNA]</scope>
    <source>
        <strain evidence="1 2">JCM 3323</strain>
    </source>
</reference>
<evidence type="ECO:0000313" key="1">
    <source>
        <dbReference type="EMBL" id="MFB9529036.1"/>
    </source>
</evidence>
<evidence type="ECO:0000313" key="2">
    <source>
        <dbReference type="Proteomes" id="UP001589646"/>
    </source>
</evidence>
<comment type="caution">
    <text evidence="1">The sequence shown here is derived from an EMBL/GenBank/DDBJ whole genome shotgun (WGS) entry which is preliminary data.</text>
</comment>
<protein>
    <recommendedName>
        <fullName evidence="3">Phage tail protein</fullName>
    </recommendedName>
</protein>
<dbReference type="EMBL" id="JBHMCE010000006">
    <property type="protein sequence ID" value="MFB9529036.1"/>
    <property type="molecule type" value="Genomic_DNA"/>
</dbReference>
<accession>A0ABV5Q2P2</accession>